<dbReference type="Pfam" id="PF08646">
    <property type="entry name" value="Rep_fac-A_C"/>
    <property type="match status" value="1"/>
</dbReference>
<dbReference type="AlphaFoldDB" id="A0A2Z6NPL8"/>
<organism evidence="7 8">
    <name type="scientific">Trifolium subterraneum</name>
    <name type="common">Subterranean clover</name>
    <dbReference type="NCBI Taxonomy" id="3900"/>
    <lineage>
        <taxon>Eukaryota</taxon>
        <taxon>Viridiplantae</taxon>
        <taxon>Streptophyta</taxon>
        <taxon>Embryophyta</taxon>
        <taxon>Tracheophyta</taxon>
        <taxon>Spermatophyta</taxon>
        <taxon>Magnoliopsida</taxon>
        <taxon>eudicotyledons</taxon>
        <taxon>Gunneridae</taxon>
        <taxon>Pentapetalae</taxon>
        <taxon>rosids</taxon>
        <taxon>fabids</taxon>
        <taxon>Fabales</taxon>
        <taxon>Fabaceae</taxon>
        <taxon>Papilionoideae</taxon>
        <taxon>50 kb inversion clade</taxon>
        <taxon>NPAAA clade</taxon>
        <taxon>Hologalegina</taxon>
        <taxon>IRL clade</taxon>
        <taxon>Trifolieae</taxon>
        <taxon>Trifolium</taxon>
    </lineage>
</organism>
<feature type="domain" description="Replication factor A C-terminal" evidence="6">
    <location>
        <begin position="8"/>
        <end position="85"/>
    </location>
</feature>
<comment type="similarity">
    <text evidence="1">Belongs to the replication factor A protein 1 family.</text>
</comment>
<dbReference type="OrthoDB" id="1431587at2759"/>
<gene>
    <name evidence="7" type="ORF">TSUD_187450</name>
</gene>
<reference evidence="8" key="1">
    <citation type="journal article" date="2017" name="Front. Plant Sci.">
        <title>Climate Clever Clovers: New Paradigm to Reduce the Environmental Footprint of Ruminants by Breeding Low Methanogenic Forages Utilizing Haplotype Variation.</title>
        <authorList>
            <person name="Kaur P."/>
            <person name="Appels R."/>
            <person name="Bayer P.E."/>
            <person name="Keeble-Gagnere G."/>
            <person name="Wang J."/>
            <person name="Hirakawa H."/>
            <person name="Shirasawa K."/>
            <person name="Vercoe P."/>
            <person name="Stefanova K."/>
            <person name="Durmic Z."/>
            <person name="Nichols P."/>
            <person name="Revell C."/>
            <person name="Isobe S.N."/>
            <person name="Edwards D."/>
            <person name="Erskine W."/>
        </authorList>
    </citation>
    <scope>NUCLEOTIDE SEQUENCE [LARGE SCALE GENOMIC DNA]</scope>
    <source>
        <strain evidence="8">cv. Daliak</strain>
    </source>
</reference>
<dbReference type="GO" id="GO:0003677">
    <property type="term" value="F:DNA binding"/>
    <property type="evidence" value="ECO:0007669"/>
    <property type="project" value="UniProtKB-KW"/>
</dbReference>
<dbReference type="InterPro" id="IPR047192">
    <property type="entry name" value="Euk_RPA1_DBD_C"/>
</dbReference>
<dbReference type="InterPro" id="IPR012340">
    <property type="entry name" value="NA-bd_OB-fold"/>
</dbReference>
<keyword evidence="2" id="KW-0479">Metal-binding</keyword>
<keyword evidence="8" id="KW-1185">Reference proteome</keyword>
<dbReference type="EMBL" id="DF974168">
    <property type="protein sequence ID" value="GAU46001.1"/>
    <property type="molecule type" value="Genomic_DNA"/>
</dbReference>
<dbReference type="Proteomes" id="UP000242715">
    <property type="component" value="Unassembled WGS sequence"/>
</dbReference>
<proteinExistence type="inferred from homology"/>
<evidence type="ECO:0000256" key="2">
    <source>
        <dbReference type="ARBA" id="ARBA00022723"/>
    </source>
</evidence>
<keyword evidence="4" id="KW-0862">Zinc</keyword>
<accession>A0A2Z6NPL8</accession>
<sequence>MAPKFNSISEINHDGWWYTVCQCNKKVILDEGMHYYSKCNKHVDNVTQRYYIKVPISDSTDYATFVIFDRDAATLFKKSAFEMIESAGEILPGVVPKDIYGLIESTFLFKDIGVVGSSNLTNNVIDKDKFANVEVAHDLLDKFNDTTTSPKKSHANEAIDLTSDSTNITSFKRSFPFDGESSNNCNSKVVFKNIKIEKDRIVVTGWIHR</sequence>
<evidence type="ECO:0000256" key="4">
    <source>
        <dbReference type="ARBA" id="ARBA00022833"/>
    </source>
</evidence>
<evidence type="ECO:0000256" key="1">
    <source>
        <dbReference type="ARBA" id="ARBA00005690"/>
    </source>
</evidence>
<dbReference type="PANTHER" id="PTHR47165">
    <property type="entry name" value="OS03G0429900 PROTEIN"/>
    <property type="match status" value="1"/>
</dbReference>
<evidence type="ECO:0000313" key="8">
    <source>
        <dbReference type="Proteomes" id="UP000242715"/>
    </source>
</evidence>
<dbReference type="GO" id="GO:0008270">
    <property type="term" value="F:zinc ion binding"/>
    <property type="evidence" value="ECO:0007669"/>
    <property type="project" value="UniProtKB-KW"/>
</dbReference>
<evidence type="ECO:0000259" key="6">
    <source>
        <dbReference type="Pfam" id="PF08646"/>
    </source>
</evidence>
<dbReference type="SUPFAM" id="SSF50249">
    <property type="entry name" value="Nucleic acid-binding proteins"/>
    <property type="match status" value="1"/>
</dbReference>
<evidence type="ECO:0000313" key="7">
    <source>
        <dbReference type="EMBL" id="GAU46001.1"/>
    </source>
</evidence>
<dbReference type="CDD" id="cd04476">
    <property type="entry name" value="RPA1_DBD_C"/>
    <property type="match status" value="1"/>
</dbReference>
<evidence type="ECO:0000256" key="3">
    <source>
        <dbReference type="ARBA" id="ARBA00022771"/>
    </source>
</evidence>
<evidence type="ECO:0000256" key="5">
    <source>
        <dbReference type="ARBA" id="ARBA00023125"/>
    </source>
</evidence>
<name>A0A2Z6NPL8_TRISU</name>
<dbReference type="PANTHER" id="PTHR47165:SF4">
    <property type="entry name" value="OS03G0429900 PROTEIN"/>
    <property type="match status" value="1"/>
</dbReference>
<dbReference type="Gene3D" id="2.40.50.140">
    <property type="entry name" value="Nucleic acid-binding proteins"/>
    <property type="match status" value="1"/>
</dbReference>
<dbReference type="InterPro" id="IPR013955">
    <property type="entry name" value="Rep_factor-A_C"/>
</dbReference>
<protein>
    <recommendedName>
        <fullName evidence="6">Replication factor A C-terminal domain-containing protein</fullName>
    </recommendedName>
</protein>
<keyword evidence="5" id="KW-0238">DNA-binding</keyword>
<keyword evidence="3" id="KW-0863">Zinc-finger</keyword>